<organism evidence="1 2">
    <name type="scientific">Oribacterium asaccharolyticum ACB7</name>
    <dbReference type="NCBI Taxonomy" id="796944"/>
    <lineage>
        <taxon>Bacteria</taxon>
        <taxon>Bacillati</taxon>
        <taxon>Bacillota</taxon>
        <taxon>Clostridia</taxon>
        <taxon>Lachnospirales</taxon>
        <taxon>Lachnospiraceae</taxon>
        <taxon>Oribacterium</taxon>
    </lineage>
</organism>
<proteinExistence type="predicted"/>
<accession>G9WS39</accession>
<dbReference type="PATRIC" id="fig|796944.3.peg.420"/>
<dbReference type="Pfam" id="PF18953">
    <property type="entry name" value="SAP_new25"/>
    <property type="match status" value="1"/>
</dbReference>
<comment type="caution">
    <text evidence="1">The sequence shown here is derived from an EMBL/GenBank/DDBJ whole genome shotgun (WGS) entry which is preliminary data.</text>
</comment>
<dbReference type="AlphaFoldDB" id="G9WS39"/>
<dbReference type="EMBL" id="AFZD01000004">
    <property type="protein sequence ID" value="EHL14129.1"/>
    <property type="molecule type" value="Genomic_DNA"/>
</dbReference>
<reference evidence="1 2" key="1">
    <citation type="submission" date="2011-08" db="EMBL/GenBank/DDBJ databases">
        <title>The Genome Sequence of Oribacterium sp. ACB7.</title>
        <authorList>
            <consortium name="The Broad Institute Genome Sequencing Platform"/>
            <person name="Earl A."/>
            <person name="Ward D."/>
            <person name="Feldgarden M."/>
            <person name="Gevers D."/>
            <person name="Sizova M."/>
            <person name="Hazen A."/>
            <person name="Epstein S."/>
            <person name="Young S.K."/>
            <person name="Zeng Q."/>
            <person name="Gargeya S."/>
            <person name="Fitzgerald M."/>
            <person name="Haas B."/>
            <person name="Abouelleil A."/>
            <person name="Alvarado L."/>
            <person name="Arachchi H.M."/>
            <person name="Berlin A."/>
            <person name="Brown A."/>
            <person name="Chapman S.B."/>
            <person name="Chen Z."/>
            <person name="Dunbar C."/>
            <person name="Freedman E."/>
            <person name="Gearin G."/>
            <person name="Gellesch M."/>
            <person name="Goldberg J."/>
            <person name="Griggs A."/>
            <person name="Gujja S."/>
            <person name="Heiman D."/>
            <person name="Howarth C."/>
            <person name="Larson L."/>
            <person name="Lui A."/>
            <person name="MacDonald P.J.P."/>
            <person name="Montmayeur A."/>
            <person name="Murphy C."/>
            <person name="Neiman D."/>
            <person name="Pearson M."/>
            <person name="Priest M."/>
            <person name="Roberts A."/>
            <person name="Saif S."/>
            <person name="Shea T."/>
            <person name="Shenoy N."/>
            <person name="Sisk P."/>
            <person name="Stolte C."/>
            <person name="Sykes S."/>
            <person name="Wortman J."/>
            <person name="Nusbaum C."/>
            <person name="Birren B."/>
        </authorList>
    </citation>
    <scope>NUCLEOTIDE SEQUENCE [LARGE SCALE GENOMIC DNA]</scope>
    <source>
        <strain evidence="1 2">ACB7</strain>
    </source>
</reference>
<keyword evidence="2" id="KW-1185">Reference proteome</keyword>
<evidence type="ECO:0000313" key="2">
    <source>
        <dbReference type="Proteomes" id="UP000003527"/>
    </source>
</evidence>
<gene>
    <name evidence="1" type="ORF">HMPREF9624_01905</name>
</gene>
<sequence length="226" mass="27037">MYGLRFVETVQTNLNLWGCGYLKNGRPDFRDIKSFEEFSRYYWYREELSKICKSLGLEYRSTKQELNHIIEQYFMGNRIEKSQRNGNKNQTEVVTLCTPLLECAFSFNQKFRDYFSAVTGVSPFKFNADMATAWRKVKTENDLNFTIQDMLKVYYGESDYAKYDNSACQWNQFLKDFCSDEFSDYYSNKLKVAAIIWKEVRDSKNEKIYSRQLLNEYGDKIEEYHK</sequence>
<protein>
    <submittedName>
        <fullName evidence="1">Uncharacterized protein</fullName>
    </submittedName>
</protein>
<dbReference type="HOGENOM" id="CLU_113708_0_0_9"/>
<evidence type="ECO:0000313" key="1">
    <source>
        <dbReference type="EMBL" id="EHL14129.1"/>
    </source>
</evidence>
<name>G9WS39_9FIRM</name>
<dbReference type="Proteomes" id="UP000003527">
    <property type="component" value="Unassembled WGS sequence"/>
</dbReference>